<keyword evidence="1" id="KW-1133">Transmembrane helix</keyword>
<evidence type="ECO:0000313" key="2">
    <source>
        <dbReference type="EMBL" id="KKS48419.1"/>
    </source>
</evidence>
<comment type="caution">
    <text evidence="2">The sequence shown here is derived from an EMBL/GenBank/DDBJ whole genome shotgun (WGS) entry which is preliminary data.</text>
</comment>
<name>A0A0G0ZIB0_9BACT</name>
<evidence type="ECO:0000256" key="1">
    <source>
        <dbReference type="SAM" id="Phobius"/>
    </source>
</evidence>
<dbReference type="STRING" id="1618756.UV12_C0001G0114"/>
<evidence type="ECO:0000313" key="3">
    <source>
        <dbReference type="Proteomes" id="UP000034704"/>
    </source>
</evidence>
<keyword evidence="1" id="KW-0472">Membrane</keyword>
<sequence>MNNIEIDQKKTHSKLFTVAFAGLAVLVVISLGVAWSSFREIEQLKQSVDTGDNEMKDRVLMANTPTYELGDINSPHVIGSILSIENDTILLETKVSIPNPFPKQGELPFSTGIKNVSVMINRDTIFTPNKEALIAGQSINVFTKEPKPENEAEVNALLITLFASPSERLIKSLDLYASSTIKNIKNKTSDNLQ</sequence>
<keyword evidence="1" id="KW-0812">Transmembrane</keyword>
<dbReference type="Proteomes" id="UP000034704">
    <property type="component" value="Unassembled WGS sequence"/>
</dbReference>
<gene>
    <name evidence="2" type="ORF">UV12_C0001G0114</name>
</gene>
<dbReference type="AlphaFoldDB" id="A0A0G0ZIB0"/>
<proteinExistence type="predicted"/>
<reference evidence="2 3" key="1">
    <citation type="journal article" date="2015" name="Nature">
        <title>rRNA introns, odd ribosomes, and small enigmatic genomes across a large radiation of phyla.</title>
        <authorList>
            <person name="Brown C.T."/>
            <person name="Hug L.A."/>
            <person name="Thomas B.C."/>
            <person name="Sharon I."/>
            <person name="Castelle C.J."/>
            <person name="Singh A."/>
            <person name="Wilkins M.J."/>
            <person name="Williams K.H."/>
            <person name="Banfield J.F."/>
        </authorList>
    </citation>
    <scope>NUCLEOTIDE SEQUENCE [LARGE SCALE GENOMIC DNA]</scope>
</reference>
<accession>A0A0G0ZIB0</accession>
<feature type="transmembrane region" description="Helical" evidence="1">
    <location>
        <begin position="15"/>
        <end position="38"/>
    </location>
</feature>
<protein>
    <submittedName>
        <fullName evidence="2">Uncharacterized protein</fullName>
    </submittedName>
</protein>
<dbReference type="EMBL" id="LCDG01000001">
    <property type="protein sequence ID" value="KKS48419.1"/>
    <property type="molecule type" value="Genomic_DNA"/>
</dbReference>
<organism evidence="2 3">
    <name type="scientific">Candidatus Nomurabacteria bacterium GW2011_GWC2_42_20</name>
    <dbReference type="NCBI Taxonomy" id="1618756"/>
    <lineage>
        <taxon>Bacteria</taxon>
        <taxon>Candidatus Nomuraibacteriota</taxon>
    </lineage>
</organism>